<dbReference type="Gene3D" id="1.20.144.10">
    <property type="entry name" value="Phosphatidic acid phosphatase type 2/haloperoxidase"/>
    <property type="match status" value="1"/>
</dbReference>
<accession>D0I6I0</accession>
<name>D0I6I0_GRIHO</name>
<dbReference type="InterPro" id="IPR000086">
    <property type="entry name" value="NUDIX_hydrolase_dom"/>
</dbReference>
<evidence type="ECO:0000313" key="8">
    <source>
        <dbReference type="Proteomes" id="UP000003604"/>
    </source>
</evidence>
<evidence type="ECO:0000256" key="2">
    <source>
        <dbReference type="ARBA" id="ARBA00032707"/>
    </source>
</evidence>
<dbReference type="CDD" id="cd01610">
    <property type="entry name" value="PAP2_like"/>
    <property type="match status" value="1"/>
</dbReference>
<dbReference type="PANTHER" id="PTHR14969:SF13">
    <property type="entry name" value="AT30094P"/>
    <property type="match status" value="1"/>
</dbReference>
<feature type="transmembrane region" description="Helical" evidence="4">
    <location>
        <begin position="275"/>
        <end position="296"/>
    </location>
</feature>
<dbReference type="eggNOG" id="COG0671">
    <property type="taxonomic scope" value="Bacteria"/>
</dbReference>
<dbReference type="CDD" id="cd02883">
    <property type="entry name" value="NUDIX_Hydrolase"/>
    <property type="match status" value="1"/>
</dbReference>
<feature type="transmembrane region" description="Helical" evidence="4">
    <location>
        <begin position="303"/>
        <end position="323"/>
    </location>
</feature>
<feature type="transmembrane region" description="Helical" evidence="4">
    <location>
        <begin position="376"/>
        <end position="394"/>
    </location>
</feature>
<reference evidence="7 8" key="1">
    <citation type="submission" date="2009-10" db="EMBL/GenBank/DDBJ databases">
        <authorList>
            <consortium name="Los Alamos National Laboratory (LANL)"/>
            <consortium name="National Microbial Pathogen Data Resource (NMPDR)"/>
            <person name="Saunders E.H."/>
            <person name="Munk A.C."/>
            <person name="Tapia R."/>
            <person name="Green L."/>
            <person name="Rogers Y."/>
            <person name="Detter J.C."/>
            <person name="Bruce D."/>
            <person name="Brettin T.S."/>
            <person name="Colwell R.R."/>
            <person name="Huq A."/>
            <person name="Grim C.J."/>
            <person name="Hasan N.A."/>
            <person name="Bartels D."/>
            <person name="Vonstein V."/>
        </authorList>
    </citation>
    <scope>NUCLEOTIDE SEQUENCE [LARGE SCALE GENOMIC DNA]</scope>
    <source>
        <strain evidence="7 8">CIP 101886</strain>
    </source>
</reference>
<dbReference type="InterPro" id="IPR036938">
    <property type="entry name" value="PAP2/HPO_sf"/>
</dbReference>
<feature type="domain" description="Phosphatidic acid phosphatase type 2/haloperoxidase" evidence="6">
    <location>
        <begin position="234"/>
        <end position="344"/>
    </location>
</feature>
<proteinExistence type="predicted"/>
<protein>
    <recommendedName>
        <fullName evidence="1">undecaprenyl-diphosphate phosphatase</fullName>
        <ecNumber evidence="1">3.6.1.27</ecNumber>
    </recommendedName>
    <alternativeName>
        <fullName evidence="2">Undecaprenyl pyrophosphate phosphatase</fullName>
    </alternativeName>
</protein>
<organism evidence="7 8">
    <name type="scientific">Grimontia hollisae CIP 101886</name>
    <dbReference type="NCBI Taxonomy" id="675812"/>
    <lineage>
        <taxon>Bacteria</taxon>
        <taxon>Pseudomonadati</taxon>
        <taxon>Pseudomonadota</taxon>
        <taxon>Gammaproteobacteria</taxon>
        <taxon>Vibrionales</taxon>
        <taxon>Vibrionaceae</taxon>
        <taxon>Grimontia</taxon>
    </lineage>
</organism>
<keyword evidence="5" id="KW-0732">Signal</keyword>
<dbReference type="SUPFAM" id="SSF55811">
    <property type="entry name" value="Nudix"/>
    <property type="match status" value="1"/>
</dbReference>
<evidence type="ECO:0000256" key="4">
    <source>
        <dbReference type="SAM" id="Phobius"/>
    </source>
</evidence>
<evidence type="ECO:0000259" key="6">
    <source>
        <dbReference type="SMART" id="SM00014"/>
    </source>
</evidence>
<feature type="transmembrane region" description="Helical" evidence="4">
    <location>
        <begin position="353"/>
        <end position="370"/>
    </location>
</feature>
<dbReference type="SMART" id="SM00014">
    <property type="entry name" value="acidPPc"/>
    <property type="match status" value="1"/>
</dbReference>
<comment type="catalytic activity">
    <reaction evidence="3">
        <text>di-trans,octa-cis-undecaprenyl diphosphate + H2O = di-trans,octa-cis-undecaprenyl phosphate + phosphate + H(+)</text>
        <dbReference type="Rhea" id="RHEA:28094"/>
        <dbReference type="ChEBI" id="CHEBI:15377"/>
        <dbReference type="ChEBI" id="CHEBI:15378"/>
        <dbReference type="ChEBI" id="CHEBI:43474"/>
        <dbReference type="ChEBI" id="CHEBI:58405"/>
        <dbReference type="ChEBI" id="CHEBI:60392"/>
        <dbReference type="EC" id="3.6.1.27"/>
    </reaction>
</comment>
<feature type="transmembrane region" description="Helical" evidence="4">
    <location>
        <begin position="435"/>
        <end position="456"/>
    </location>
</feature>
<dbReference type="SUPFAM" id="SSF48317">
    <property type="entry name" value="Acid phosphatase/Vanadium-dependent haloperoxidase"/>
    <property type="match status" value="1"/>
</dbReference>
<feature type="transmembrane region" description="Helical" evidence="4">
    <location>
        <begin position="410"/>
        <end position="429"/>
    </location>
</feature>
<evidence type="ECO:0000256" key="1">
    <source>
        <dbReference type="ARBA" id="ARBA00012374"/>
    </source>
</evidence>
<feature type="transmembrane region" description="Helical" evidence="4">
    <location>
        <begin position="205"/>
        <end position="225"/>
    </location>
</feature>
<evidence type="ECO:0000256" key="3">
    <source>
        <dbReference type="ARBA" id="ARBA00047594"/>
    </source>
</evidence>
<feature type="chain" id="PRO_5003008924" description="undecaprenyl-diphosphate phosphatase" evidence="5">
    <location>
        <begin position="24"/>
        <end position="461"/>
    </location>
</feature>
<keyword evidence="4" id="KW-0812">Transmembrane</keyword>
<dbReference type="Proteomes" id="UP000003604">
    <property type="component" value="Unassembled WGS sequence"/>
</dbReference>
<dbReference type="Gene3D" id="3.90.79.10">
    <property type="entry name" value="Nucleoside Triphosphate Pyrophosphohydrolase"/>
    <property type="match status" value="1"/>
</dbReference>
<keyword evidence="4" id="KW-1133">Transmembrane helix</keyword>
<feature type="signal peptide" evidence="5">
    <location>
        <begin position="1"/>
        <end position="23"/>
    </location>
</feature>
<dbReference type="EMBL" id="ADAQ01000011">
    <property type="protein sequence ID" value="EEY72249.1"/>
    <property type="molecule type" value="Genomic_DNA"/>
</dbReference>
<sequence length="461" mass="49746">MTTMKKILLVFILSIIGFSPAYAAEEETSIKGAACLVSDIEGRILVTRDILNNRISIPGGYIDNDNPADAAVRETKEETGIDVEVVKEIARPGQAVLFDCRALSPIPIHNPKDGNATVASWQAEHFGREVRAVYMMAPDDKMRKAARFPEQVDMFPTLLHVTTPSETQHYKDFHHLSSEFNRWNASLNHGVQNIINTLPSLVGTVLKASSGLGNGVLFFILIPFAMATGGVKRASQVLFATVAVTLVVGFAKLHFAVPRPFYLYPDLQLADASGFAFPSGHTATAFAVWGLVYFWLKQAGRNSLAIWLVPSLLVALSRVYLGVHYVTDVAAGAVVGTLIAAAAQSFTQKEWIATPRLWLGIGAIALPLAATQIQPTFLYCLAFSLVFASVLLLMERHAPRVSLPLGKRGFVLSLVGVTGIAAAVGVATQLSNSSIHILAITTVGFALLAILIAWLVPKFSQ</sequence>
<evidence type="ECO:0000256" key="5">
    <source>
        <dbReference type="SAM" id="SignalP"/>
    </source>
</evidence>
<dbReference type="Pfam" id="PF00293">
    <property type="entry name" value="NUDIX"/>
    <property type="match status" value="1"/>
</dbReference>
<dbReference type="AlphaFoldDB" id="D0I6I0"/>
<dbReference type="InterPro" id="IPR000326">
    <property type="entry name" value="PAP2/HPO"/>
</dbReference>
<dbReference type="InterPro" id="IPR015797">
    <property type="entry name" value="NUDIX_hydrolase-like_dom_sf"/>
</dbReference>
<keyword evidence="8" id="KW-1185">Reference proteome</keyword>
<gene>
    <name evidence="7" type="ORF">VHA_001347</name>
</gene>
<comment type="caution">
    <text evidence="7">The sequence shown here is derived from an EMBL/GenBank/DDBJ whole genome shotgun (WGS) entry which is preliminary data.</text>
</comment>
<keyword evidence="4" id="KW-0472">Membrane</keyword>
<evidence type="ECO:0000313" key="7">
    <source>
        <dbReference type="EMBL" id="EEY72249.1"/>
    </source>
</evidence>
<dbReference type="EC" id="3.6.1.27" evidence="1"/>
<dbReference type="Pfam" id="PF01569">
    <property type="entry name" value="PAP2"/>
    <property type="match status" value="1"/>
</dbReference>
<dbReference type="PANTHER" id="PTHR14969">
    <property type="entry name" value="SPHINGOSINE-1-PHOSPHATE PHOSPHOHYDROLASE"/>
    <property type="match status" value="1"/>
</dbReference>
<feature type="transmembrane region" description="Helical" evidence="4">
    <location>
        <begin position="237"/>
        <end position="255"/>
    </location>
</feature>
<dbReference type="eggNOG" id="COG0494">
    <property type="taxonomic scope" value="Bacteria"/>
</dbReference>
<dbReference type="GO" id="GO:0050380">
    <property type="term" value="F:undecaprenyl-diphosphatase activity"/>
    <property type="evidence" value="ECO:0007669"/>
    <property type="project" value="UniProtKB-EC"/>
</dbReference>